<dbReference type="EMBL" id="JXTC01000465">
    <property type="protein sequence ID" value="PON52050.1"/>
    <property type="molecule type" value="Genomic_DNA"/>
</dbReference>
<organism evidence="1 2">
    <name type="scientific">Trema orientale</name>
    <name type="common">Charcoal tree</name>
    <name type="synonym">Celtis orientalis</name>
    <dbReference type="NCBI Taxonomy" id="63057"/>
    <lineage>
        <taxon>Eukaryota</taxon>
        <taxon>Viridiplantae</taxon>
        <taxon>Streptophyta</taxon>
        <taxon>Embryophyta</taxon>
        <taxon>Tracheophyta</taxon>
        <taxon>Spermatophyta</taxon>
        <taxon>Magnoliopsida</taxon>
        <taxon>eudicotyledons</taxon>
        <taxon>Gunneridae</taxon>
        <taxon>Pentapetalae</taxon>
        <taxon>rosids</taxon>
        <taxon>fabids</taxon>
        <taxon>Rosales</taxon>
        <taxon>Cannabaceae</taxon>
        <taxon>Trema</taxon>
    </lineage>
</organism>
<comment type="caution">
    <text evidence="1">The sequence shown here is derived from an EMBL/GenBank/DDBJ whole genome shotgun (WGS) entry which is preliminary data.</text>
</comment>
<dbReference type="OrthoDB" id="1735408at2759"/>
<dbReference type="AlphaFoldDB" id="A0A2P5BTF8"/>
<reference evidence="2" key="1">
    <citation type="submission" date="2016-06" db="EMBL/GenBank/DDBJ databases">
        <title>Parallel loss of symbiosis genes in relatives of nitrogen-fixing non-legume Parasponia.</title>
        <authorList>
            <person name="Van Velzen R."/>
            <person name="Holmer R."/>
            <person name="Bu F."/>
            <person name="Rutten L."/>
            <person name="Van Zeijl A."/>
            <person name="Liu W."/>
            <person name="Santuari L."/>
            <person name="Cao Q."/>
            <person name="Sharma T."/>
            <person name="Shen D."/>
            <person name="Roswanjaya Y."/>
            <person name="Wardhani T."/>
            <person name="Kalhor M.S."/>
            <person name="Jansen J."/>
            <person name="Van den Hoogen J."/>
            <person name="Gungor B."/>
            <person name="Hartog M."/>
            <person name="Hontelez J."/>
            <person name="Verver J."/>
            <person name="Yang W.-C."/>
            <person name="Schijlen E."/>
            <person name="Repin R."/>
            <person name="Schilthuizen M."/>
            <person name="Schranz E."/>
            <person name="Heidstra R."/>
            <person name="Miyata K."/>
            <person name="Fedorova E."/>
            <person name="Kohlen W."/>
            <person name="Bisseling T."/>
            <person name="Smit S."/>
            <person name="Geurts R."/>
        </authorList>
    </citation>
    <scope>NUCLEOTIDE SEQUENCE [LARGE SCALE GENOMIC DNA]</scope>
    <source>
        <strain evidence="2">cv. RG33-2</strain>
    </source>
</reference>
<sequence>MMLHPLQPPPSHFTIVSLSHVVVNRPFSPNLAQDRISGQDNGLLVSTKGHASGFEHSGAIEVVLVNTNQDSFWIL</sequence>
<keyword evidence="2" id="KW-1185">Reference proteome</keyword>
<dbReference type="Proteomes" id="UP000237000">
    <property type="component" value="Unassembled WGS sequence"/>
</dbReference>
<gene>
    <name evidence="1" type="ORF">TorRG33x02_309840</name>
</gene>
<accession>A0A2P5BTF8</accession>
<dbReference type="STRING" id="63057.A0A2P5BTF8"/>
<evidence type="ECO:0000313" key="1">
    <source>
        <dbReference type="EMBL" id="PON52050.1"/>
    </source>
</evidence>
<evidence type="ECO:0000313" key="2">
    <source>
        <dbReference type="Proteomes" id="UP000237000"/>
    </source>
</evidence>
<proteinExistence type="predicted"/>
<dbReference type="InParanoid" id="A0A2P5BTF8"/>
<protein>
    <submittedName>
        <fullName evidence="1">Uncharacterized protein</fullName>
    </submittedName>
</protein>
<name>A0A2P5BTF8_TREOI</name>